<dbReference type="InterPro" id="IPR001265">
    <property type="entry name" value="Formin_Cappuccino_subfam"/>
</dbReference>
<keyword evidence="5" id="KW-1185">Reference proteome</keyword>
<feature type="compositionally biased region" description="Basic and acidic residues" evidence="2">
    <location>
        <begin position="688"/>
        <end position="701"/>
    </location>
</feature>
<organism evidence="4 5">
    <name type="scientific">Tigriopus californicus</name>
    <name type="common">Marine copepod</name>
    <dbReference type="NCBI Taxonomy" id="6832"/>
    <lineage>
        <taxon>Eukaryota</taxon>
        <taxon>Metazoa</taxon>
        <taxon>Ecdysozoa</taxon>
        <taxon>Arthropoda</taxon>
        <taxon>Crustacea</taxon>
        <taxon>Multicrustacea</taxon>
        <taxon>Hexanauplia</taxon>
        <taxon>Copepoda</taxon>
        <taxon>Harpacticoida</taxon>
        <taxon>Harpacticidae</taxon>
        <taxon>Tigriopus</taxon>
    </lineage>
</organism>
<dbReference type="Proteomes" id="UP000318571">
    <property type="component" value="Chromosome 10"/>
</dbReference>
<feature type="domain" description="FH2" evidence="3">
    <location>
        <begin position="618"/>
        <end position="1046"/>
    </location>
</feature>
<dbReference type="AlphaFoldDB" id="A0A553ND81"/>
<evidence type="ECO:0000313" key="4">
    <source>
        <dbReference type="EMBL" id="TRY63309.1"/>
    </source>
</evidence>
<comment type="similarity">
    <text evidence="1">Belongs to the formin homology family. Cappuccino subfamily.</text>
</comment>
<dbReference type="SMART" id="SM00498">
    <property type="entry name" value="FH2"/>
    <property type="match status" value="1"/>
</dbReference>
<dbReference type="GO" id="GO:0030866">
    <property type="term" value="P:cortical actin cytoskeleton organization"/>
    <property type="evidence" value="ECO:0007669"/>
    <property type="project" value="TreeGrafter"/>
</dbReference>
<feature type="compositionally biased region" description="Low complexity" evidence="2">
    <location>
        <begin position="22"/>
        <end position="63"/>
    </location>
</feature>
<dbReference type="GO" id="GO:0005884">
    <property type="term" value="C:actin filament"/>
    <property type="evidence" value="ECO:0007669"/>
    <property type="project" value="InterPro"/>
</dbReference>
<gene>
    <name evidence="4" type="ORF">TCAL_13592</name>
</gene>
<dbReference type="InterPro" id="IPR015425">
    <property type="entry name" value="FH2_Formin"/>
</dbReference>
<dbReference type="PANTHER" id="PTHR45920:SF7">
    <property type="entry name" value="FORMIN-G"/>
    <property type="match status" value="1"/>
</dbReference>
<dbReference type="OrthoDB" id="427644at2759"/>
<feature type="compositionally biased region" description="Low complexity" evidence="2">
    <location>
        <begin position="381"/>
        <end position="392"/>
    </location>
</feature>
<dbReference type="GO" id="GO:0005737">
    <property type="term" value="C:cytoplasm"/>
    <property type="evidence" value="ECO:0007669"/>
    <property type="project" value="TreeGrafter"/>
</dbReference>
<evidence type="ECO:0000256" key="2">
    <source>
        <dbReference type="SAM" id="MobiDB-lite"/>
    </source>
</evidence>
<dbReference type="PANTHER" id="PTHR45920">
    <property type="entry name" value="FORMIN HOMOLOGY 2 DOMAIN CONTAINING, ISOFORM I"/>
    <property type="match status" value="1"/>
</dbReference>
<feature type="region of interest" description="Disordered" evidence="2">
    <location>
        <begin position="361"/>
        <end position="401"/>
    </location>
</feature>
<dbReference type="Gene3D" id="1.20.58.2220">
    <property type="entry name" value="Formin, FH2 domain"/>
    <property type="match status" value="1"/>
</dbReference>
<feature type="region of interest" description="Disordered" evidence="2">
    <location>
        <begin position="686"/>
        <end position="705"/>
    </location>
</feature>
<feature type="region of interest" description="Disordered" evidence="2">
    <location>
        <begin position="425"/>
        <end position="623"/>
    </location>
</feature>
<dbReference type="SUPFAM" id="SSF101447">
    <property type="entry name" value="Formin homology 2 domain (FH2 domain)"/>
    <property type="match status" value="1"/>
</dbReference>
<sequence>MASSTPPLTPPSPGGHAPSPTNHNNNNNNHYPSQPQTSSNSTPSTPLASPSYTLMGGSASSLDSGGGANGSGRKKSREVREEEDPLSAGTPTRPAPAGFKAKFALKKQKIVDLNAFSANVPISPPSQGDDLSTPERRRSSGSQPPPDHAHKPGSGGLSVLKKAASINLDHTSPDHHIHAKPRPKFILDRKTAFQDLERFDGRQFLSWVERFIAEDPYLKIMLTEQDFKFVGHLFGSELLKIRALRAVQEGNSGHDLRDDVIYAWSKSPPTPTRNGTPVKVDWKNASEFHSPSSSAKGNPGAKYSEAELQQALLGLKREHKDSIELLRKEQDEALFELRGEQAIVSEHNVKKIQELEAEIQSLREGGVGGPKSPTRKERSGSECSNSSTSSSSKAVNAEIADVSRVVEGRVSEVVKQEKPDTFVEYTPKGIHKGIQVDMEKSPTHLGASEESEGKKPLRMVSKGIQVGSEVATNEDSAPPLPPKALVPPPPPPPPPPPGQAGFAPPPPPPPPPPGPNGAPPPPPPPPPGLSGAPPPPPPPPPPPGMGGPPPPPPPPPGMGGPPPPPPPPPGMGGPPPPPPPPGMGGPPPPPPPGGMAPIPPMPLPPAGGMVPRPQEVFRKPEIKPKNQMRPLYWTRIRIPVQNTPDTGDQRNALPDTGPIVLWEDLEETPIEADEFEDLFSRPVTKTKVKSDNKKKEEEAAKKKTATAKFLDPKRSQEVGICIRSNRLDIPEVENAIYNLDNSVIHCDVLVQISRIQASKDELATFQAHVEACPEIPLDTSEQFLLDLSQISHFNKRLECVMFQNKFSDSLNDIENRLNNVNHVCDQLLNSQPMKEVFSVILACGNYMNGGNRQRGQADGFAIDILPKIKDVKSKDNSITLLQYVVRFCIIRFDQKKGTPEATMPVPEPSDVEKSADINFDEQREECKKLRQQMGIVQSARDVVVENTDEDHLEPFKEKMDKFLHQAEGQLKDLDELVSECSKRFVRTMQYYQFSPKDTKNLDEVQPKDFFTFWHPFCEDYKNLWKREQVRIEKEIIKAERLRHRQKKENLKSFKTEAVKPRGLKEKMLRRKSKAI</sequence>
<dbReference type="PRINTS" id="PR00828">
    <property type="entry name" value="FORMIN"/>
</dbReference>
<dbReference type="OMA" id="WSHMEMP"/>
<feature type="region of interest" description="Disordered" evidence="2">
    <location>
        <begin position="1"/>
        <end position="100"/>
    </location>
</feature>
<proteinExistence type="inferred from homology"/>
<dbReference type="Pfam" id="PF02181">
    <property type="entry name" value="FH2"/>
    <property type="match status" value="1"/>
</dbReference>
<reference evidence="4 5" key="1">
    <citation type="journal article" date="2018" name="Nat. Ecol. Evol.">
        <title>Genomic signatures of mitonuclear coevolution across populations of Tigriopus californicus.</title>
        <authorList>
            <person name="Barreto F.S."/>
            <person name="Watson E.T."/>
            <person name="Lima T.G."/>
            <person name="Willett C.S."/>
            <person name="Edmands S."/>
            <person name="Li W."/>
            <person name="Burton R.S."/>
        </authorList>
    </citation>
    <scope>NUCLEOTIDE SEQUENCE [LARGE SCALE GENOMIC DNA]</scope>
    <source>
        <strain evidence="4 5">San Diego</strain>
    </source>
</reference>
<feature type="region of interest" description="Disordered" evidence="2">
    <location>
        <begin position="118"/>
        <end position="157"/>
    </location>
</feature>
<protein>
    <recommendedName>
        <fullName evidence="3">FH2 domain-containing protein</fullName>
    </recommendedName>
</protein>
<dbReference type="GO" id="GO:0051015">
    <property type="term" value="F:actin filament binding"/>
    <property type="evidence" value="ECO:0007669"/>
    <property type="project" value="TreeGrafter"/>
</dbReference>
<dbReference type="EMBL" id="VCGU01000458">
    <property type="protein sequence ID" value="TRY63309.1"/>
    <property type="molecule type" value="Genomic_DNA"/>
</dbReference>
<name>A0A553ND81_TIGCA</name>
<evidence type="ECO:0000313" key="5">
    <source>
        <dbReference type="Proteomes" id="UP000318571"/>
    </source>
</evidence>
<accession>A0A553ND81</accession>
<comment type="caution">
    <text evidence="4">The sequence shown here is derived from an EMBL/GenBank/DDBJ whole genome shotgun (WGS) entry which is preliminary data.</text>
</comment>
<evidence type="ECO:0000259" key="3">
    <source>
        <dbReference type="PROSITE" id="PS51444"/>
    </source>
</evidence>
<evidence type="ECO:0000256" key="1">
    <source>
        <dbReference type="ARBA" id="ARBA00005271"/>
    </source>
</evidence>
<dbReference type="STRING" id="6832.A0A553ND81"/>
<dbReference type="GO" id="GO:0045010">
    <property type="term" value="P:actin nucleation"/>
    <property type="evidence" value="ECO:0007669"/>
    <property type="project" value="InterPro"/>
</dbReference>
<dbReference type="PROSITE" id="PS51444">
    <property type="entry name" value="FH2"/>
    <property type="match status" value="1"/>
</dbReference>
<feature type="compositionally biased region" description="Pro residues" evidence="2">
    <location>
        <begin position="478"/>
        <end position="605"/>
    </location>
</feature>
<dbReference type="GO" id="GO:0008017">
    <property type="term" value="F:microtubule binding"/>
    <property type="evidence" value="ECO:0007669"/>
    <property type="project" value="InterPro"/>
</dbReference>
<dbReference type="InterPro" id="IPR042201">
    <property type="entry name" value="FH2_Formin_sf"/>
</dbReference>